<evidence type="ECO:0000256" key="1">
    <source>
        <dbReference type="ARBA" id="ARBA00000900"/>
    </source>
</evidence>
<evidence type="ECO:0000313" key="20">
    <source>
        <dbReference type="Proteomes" id="UP001222027"/>
    </source>
</evidence>
<proteinExistence type="inferred from homology"/>
<dbReference type="PROSITE" id="PS50089">
    <property type="entry name" value="ZF_RING_2"/>
    <property type="match status" value="1"/>
</dbReference>
<keyword evidence="7" id="KW-0479">Metal-binding</keyword>
<evidence type="ECO:0000256" key="14">
    <source>
        <dbReference type="ARBA" id="ARBA00024209"/>
    </source>
</evidence>
<evidence type="ECO:0000256" key="2">
    <source>
        <dbReference type="ARBA" id="ARBA00004167"/>
    </source>
</evidence>
<keyword evidence="8 17" id="KW-0732">Signal</keyword>
<dbReference type="GO" id="GO:0016020">
    <property type="term" value="C:membrane"/>
    <property type="evidence" value="ECO:0007669"/>
    <property type="project" value="UniProtKB-SubCell"/>
</dbReference>
<comment type="catalytic activity">
    <reaction evidence="1">
        <text>S-ubiquitinyl-[E2 ubiquitin-conjugating enzyme]-L-cysteine + [acceptor protein]-L-lysine = [E2 ubiquitin-conjugating enzyme]-L-cysteine + N(6)-ubiquitinyl-[acceptor protein]-L-lysine.</text>
        <dbReference type="EC" id="2.3.2.27"/>
    </reaction>
</comment>
<evidence type="ECO:0000256" key="12">
    <source>
        <dbReference type="ARBA" id="ARBA00022989"/>
    </source>
</evidence>
<comment type="subcellular location">
    <subcellularLocation>
        <location evidence="2">Membrane</location>
        <topology evidence="2">Single-pass membrane protein</topology>
    </subcellularLocation>
</comment>
<dbReference type="InterPro" id="IPR001841">
    <property type="entry name" value="Znf_RING"/>
</dbReference>
<accession>A0AAV8PTQ6</accession>
<dbReference type="InterPro" id="IPR013083">
    <property type="entry name" value="Znf_RING/FYVE/PHD"/>
</dbReference>
<dbReference type="SMART" id="SM00184">
    <property type="entry name" value="RING"/>
    <property type="match status" value="1"/>
</dbReference>
<evidence type="ECO:0000256" key="7">
    <source>
        <dbReference type="ARBA" id="ARBA00022723"/>
    </source>
</evidence>
<dbReference type="CDD" id="cd16461">
    <property type="entry name" value="RING-H2_EL5-like"/>
    <property type="match status" value="1"/>
</dbReference>
<comment type="caution">
    <text evidence="19">The sequence shown here is derived from an EMBL/GenBank/DDBJ whole genome shotgun (WGS) entry which is preliminary data.</text>
</comment>
<dbReference type="GO" id="GO:0061630">
    <property type="term" value="F:ubiquitin protein ligase activity"/>
    <property type="evidence" value="ECO:0007669"/>
    <property type="project" value="UniProtKB-EC"/>
</dbReference>
<keyword evidence="10" id="KW-0833">Ubl conjugation pathway</keyword>
<dbReference type="EC" id="2.3.2.27" evidence="4"/>
<evidence type="ECO:0000256" key="10">
    <source>
        <dbReference type="ARBA" id="ARBA00022786"/>
    </source>
</evidence>
<evidence type="ECO:0000256" key="4">
    <source>
        <dbReference type="ARBA" id="ARBA00012483"/>
    </source>
</evidence>
<evidence type="ECO:0000256" key="15">
    <source>
        <dbReference type="PROSITE-ProRule" id="PRU00175"/>
    </source>
</evidence>
<dbReference type="Pfam" id="PF13639">
    <property type="entry name" value="zf-RING_2"/>
    <property type="match status" value="1"/>
</dbReference>
<evidence type="ECO:0000256" key="6">
    <source>
        <dbReference type="ARBA" id="ARBA00022692"/>
    </source>
</evidence>
<dbReference type="Gene3D" id="3.30.40.10">
    <property type="entry name" value="Zinc/RING finger domain, C3HC4 (zinc finger)"/>
    <property type="match status" value="1"/>
</dbReference>
<dbReference type="PANTHER" id="PTHR46539">
    <property type="entry name" value="E3 UBIQUITIN-PROTEIN LIGASE ATL42"/>
    <property type="match status" value="1"/>
</dbReference>
<dbReference type="AlphaFoldDB" id="A0AAV8PTQ6"/>
<evidence type="ECO:0000256" key="17">
    <source>
        <dbReference type="SAM" id="SignalP"/>
    </source>
</evidence>
<organism evidence="19 20">
    <name type="scientific">Ensete ventricosum</name>
    <name type="common">Abyssinian banana</name>
    <name type="synonym">Musa ensete</name>
    <dbReference type="NCBI Taxonomy" id="4639"/>
    <lineage>
        <taxon>Eukaryota</taxon>
        <taxon>Viridiplantae</taxon>
        <taxon>Streptophyta</taxon>
        <taxon>Embryophyta</taxon>
        <taxon>Tracheophyta</taxon>
        <taxon>Spermatophyta</taxon>
        <taxon>Magnoliopsida</taxon>
        <taxon>Liliopsida</taxon>
        <taxon>Zingiberales</taxon>
        <taxon>Musaceae</taxon>
        <taxon>Ensete</taxon>
    </lineage>
</organism>
<comment type="pathway">
    <text evidence="3">Protein modification; protein ubiquitination.</text>
</comment>
<gene>
    <name evidence="19" type="ORF">OPV22_031488</name>
</gene>
<evidence type="ECO:0000256" key="16">
    <source>
        <dbReference type="SAM" id="Phobius"/>
    </source>
</evidence>
<dbReference type="Proteomes" id="UP001222027">
    <property type="component" value="Unassembled WGS sequence"/>
</dbReference>
<sequence>MPSETFAASFICFFFCSFAISAAQQTDAVYWSPPNVAVSFRPSFALVIGIFALTFSLTVLLIYGKVCHSAAAADHATDLLVADAAGNGRIILPQDRFSGIDRTVIESLPFFRFSSLRGVRDGLECAVCLSKFDDAEILRLLPKCKHAFHVGCVDRWLEAHSSCPLCRCKVNADDEALFKYSTSSRFLFASDRLENSGRDLELFLEREPNDAGNLRGSSGFSISSSFRNTDKASEGDKVQDLPTLEEGVSGGRILHKFKHKIIVSDVVFKSRWSDVNSSDLISLDLEMLSGKDVVWNVEPTGSSASEGKASADDRLLRIKEEMEKKRLLETKASQINKNSSMAVPSISSSGTNTRALISSGNRSMSEITNVSRFMHLKDPGISATHGGEDEKARRLWLPIARRTVQWFAGRERRSQIRDSSYSLPCL</sequence>
<evidence type="ECO:0000256" key="3">
    <source>
        <dbReference type="ARBA" id="ARBA00004906"/>
    </source>
</evidence>
<dbReference type="FunFam" id="3.30.40.10:FF:000285">
    <property type="entry name" value="RING-H2 finger protein ATL43"/>
    <property type="match status" value="1"/>
</dbReference>
<dbReference type="SUPFAM" id="SSF57850">
    <property type="entry name" value="RING/U-box"/>
    <property type="match status" value="1"/>
</dbReference>
<keyword evidence="5" id="KW-0808">Transferase</keyword>
<evidence type="ECO:0000256" key="11">
    <source>
        <dbReference type="ARBA" id="ARBA00022833"/>
    </source>
</evidence>
<evidence type="ECO:0000256" key="8">
    <source>
        <dbReference type="ARBA" id="ARBA00022729"/>
    </source>
</evidence>
<evidence type="ECO:0000259" key="18">
    <source>
        <dbReference type="PROSITE" id="PS50089"/>
    </source>
</evidence>
<dbReference type="EMBL" id="JAQQAF010000009">
    <property type="protein sequence ID" value="KAJ8458562.1"/>
    <property type="molecule type" value="Genomic_DNA"/>
</dbReference>
<keyword evidence="13 16" id="KW-0472">Membrane</keyword>
<protein>
    <recommendedName>
        <fullName evidence="4">RING-type E3 ubiquitin transferase</fullName>
        <ecNumber evidence="4">2.3.2.27</ecNumber>
    </recommendedName>
</protein>
<evidence type="ECO:0000256" key="5">
    <source>
        <dbReference type="ARBA" id="ARBA00022679"/>
    </source>
</evidence>
<feature type="domain" description="RING-type" evidence="18">
    <location>
        <begin position="125"/>
        <end position="167"/>
    </location>
</feature>
<keyword evidence="9 15" id="KW-0863">Zinc-finger</keyword>
<reference evidence="19 20" key="1">
    <citation type="submission" date="2022-12" db="EMBL/GenBank/DDBJ databases">
        <title>Chromosome-scale assembly of the Ensete ventricosum genome.</title>
        <authorList>
            <person name="Dussert Y."/>
            <person name="Stocks J."/>
            <person name="Wendawek A."/>
            <person name="Woldeyes F."/>
            <person name="Nichols R.A."/>
            <person name="Borrell J.S."/>
        </authorList>
    </citation>
    <scope>NUCLEOTIDE SEQUENCE [LARGE SCALE GENOMIC DNA]</scope>
    <source>
        <strain evidence="20">cv. Maze</strain>
        <tissue evidence="19">Seeds</tissue>
    </source>
</reference>
<keyword evidence="6 16" id="KW-0812">Transmembrane</keyword>
<keyword evidence="20" id="KW-1185">Reference proteome</keyword>
<feature type="chain" id="PRO_5043888546" description="RING-type E3 ubiquitin transferase" evidence="17">
    <location>
        <begin position="24"/>
        <end position="426"/>
    </location>
</feature>
<name>A0AAV8PTQ6_ENSVE</name>
<comment type="similarity">
    <text evidence="14">Belongs to the RING-type zinc finger family. ATL subfamily.</text>
</comment>
<evidence type="ECO:0000256" key="13">
    <source>
        <dbReference type="ARBA" id="ARBA00023136"/>
    </source>
</evidence>
<feature type="transmembrane region" description="Helical" evidence="16">
    <location>
        <begin position="44"/>
        <end position="63"/>
    </location>
</feature>
<keyword evidence="11" id="KW-0862">Zinc</keyword>
<keyword evidence="12 16" id="KW-1133">Transmembrane helix</keyword>
<evidence type="ECO:0000256" key="9">
    <source>
        <dbReference type="ARBA" id="ARBA00022771"/>
    </source>
</evidence>
<dbReference type="PANTHER" id="PTHR46539:SF1">
    <property type="entry name" value="E3 UBIQUITIN-PROTEIN LIGASE ATL42"/>
    <property type="match status" value="1"/>
</dbReference>
<dbReference type="GO" id="GO:0008270">
    <property type="term" value="F:zinc ion binding"/>
    <property type="evidence" value="ECO:0007669"/>
    <property type="project" value="UniProtKB-KW"/>
</dbReference>
<feature type="signal peptide" evidence="17">
    <location>
        <begin position="1"/>
        <end position="23"/>
    </location>
</feature>
<evidence type="ECO:0000313" key="19">
    <source>
        <dbReference type="EMBL" id="KAJ8458562.1"/>
    </source>
</evidence>